<feature type="transmembrane region" description="Helical" evidence="1">
    <location>
        <begin position="7"/>
        <end position="25"/>
    </location>
</feature>
<reference evidence="3" key="1">
    <citation type="submission" date="2016-11" db="EMBL/GenBank/DDBJ databases">
        <authorList>
            <person name="Varghese N."/>
            <person name="Submissions S."/>
        </authorList>
    </citation>
    <scope>NUCLEOTIDE SEQUENCE [LARGE SCALE GENOMIC DNA]</scope>
    <source>
        <strain evidence="3">DSM 2635</strain>
    </source>
</reference>
<name>A0A1M5MP42_9FIRM</name>
<feature type="transmembrane region" description="Helical" evidence="1">
    <location>
        <begin position="31"/>
        <end position="48"/>
    </location>
</feature>
<keyword evidence="1" id="KW-0812">Transmembrane</keyword>
<dbReference type="Proteomes" id="UP000243255">
    <property type="component" value="Unassembled WGS sequence"/>
</dbReference>
<gene>
    <name evidence="2" type="ORF">SAMN04488530_10795</name>
</gene>
<dbReference type="EMBL" id="FQWX01000007">
    <property type="protein sequence ID" value="SHG79078.1"/>
    <property type="molecule type" value="Genomic_DNA"/>
</dbReference>
<proteinExistence type="predicted"/>
<evidence type="ECO:0000313" key="3">
    <source>
        <dbReference type="Proteomes" id="UP000243255"/>
    </source>
</evidence>
<protein>
    <submittedName>
        <fullName evidence="2">Uncharacterized protein</fullName>
    </submittedName>
</protein>
<evidence type="ECO:0000313" key="2">
    <source>
        <dbReference type="EMBL" id="SHG79078.1"/>
    </source>
</evidence>
<keyword evidence="1" id="KW-1133">Transmembrane helix</keyword>
<evidence type="ECO:0000256" key="1">
    <source>
        <dbReference type="SAM" id="Phobius"/>
    </source>
</evidence>
<accession>A0A1M5MP42</accession>
<sequence>MNVKTYSYLSILVCVVVGIVIIYTGSLNSGIGKFGLICSSAFAYLSIMRLRDLKKGNKDDKYKSNKRK</sequence>
<organism evidence="2 3">
    <name type="scientific">Asaccharospora irregularis DSM 2635</name>
    <dbReference type="NCBI Taxonomy" id="1121321"/>
    <lineage>
        <taxon>Bacteria</taxon>
        <taxon>Bacillati</taxon>
        <taxon>Bacillota</taxon>
        <taxon>Clostridia</taxon>
        <taxon>Peptostreptococcales</taxon>
        <taxon>Peptostreptococcaceae</taxon>
        <taxon>Asaccharospora</taxon>
    </lineage>
</organism>
<dbReference type="AlphaFoldDB" id="A0A1M5MP42"/>
<keyword evidence="1" id="KW-0472">Membrane</keyword>
<keyword evidence="3" id="KW-1185">Reference proteome</keyword>
<dbReference type="RefSeq" id="WP_073124904.1">
    <property type="nucleotide sequence ID" value="NZ_BAABCH010000024.1"/>
</dbReference>